<evidence type="ECO:0000256" key="2">
    <source>
        <dbReference type="ARBA" id="ARBA00015816"/>
    </source>
</evidence>
<dbReference type="PROSITE" id="PS51296">
    <property type="entry name" value="RIESKE"/>
    <property type="match status" value="1"/>
</dbReference>
<feature type="region of interest" description="Disordered" evidence="10">
    <location>
        <begin position="33"/>
        <end position="54"/>
    </location>
</feature>
<keyword evidence="7" id="KW-1015">Disulfide bond</keyword>
<evidence type="ECO:0000256" key="4">
    <source>
        <dbReference type="ARBA" id="ARBA00022723"/>
    </source>
</evidence>
<evidence type="ECO:0000256" key="8">
    <source>
        <dbReference type="ARBA" id="ARBA00029586"/>
    </source>
</evidence>
<dbReference type="RefSeq" id="WP_310913737.1">
    <property type="nucleotide sequence ID" value="NZ_JAVLVT010000010.1"/>
</dbReference>
<evidence type="ECO:0000313" key="12">
    <source>
        <dbReference type="EMBL" id="MDS1272168.1"/>
    </source>
</evidence>
<evidence type="ECO:0000256" key="3">
    <source>
        <dbReference type="ARBA" id="ARBA00022714"/>
    </source>
</evidence>
<accession>A0ABU2HA28</accession>
<dbReference type="Pfam" id="PF00355">
    <property type="entry name" value="Rieske"/>
    <property type="match status" value="1"/>
</dbReference>
<proteinExistence type="predicted"/>
<evidence type="ECO:0000256" key="9">
    <source>
        <dbReference type="ARBA" id="ARBA00034078"/>
    </source>
</evidence>
<comment type="cofactor">
    <cofactor evidence="9">
        <name>[2Fe-2S] cluster</name>
        <dbReference type="ChEBI" id="CHEBI:190135"/>
    </cofactor>
</comment>
<dbReference type="CDD" id="cd03467">
    <property type="entry name" value="Rieske"/>
    <property type="match status" value="1"/>
</dbReference>
<dbReference type="InterPro" id="IPR036922">
    <property type="entry name" value="Rieske_2Fe-2S_sf"/>
</dbReference>
<name>A0ABU2HA28_9ACTN</name>
<protein>
    <recommendedName>
        <fullName evidence="2">Cytochrome bc1 complex Rieske iron-sulfur subunit</fullName>
    </recommendedName>
    <alternativeName>
        <fullName evidence="8">Cytochrome bc1 reductase complex subunit QcrA</fullName>
    </alternativeName>
</protein>
<evidence type="ECO:0000256" key="1">
    <source>
        <dbReference type="ARBA" id="ARBA00002494"/>
    </source>
</evidence>
<dbReference type="Proteomes" id="UP001250214">
    <property type="component" value="Unassembled WGS sequence"/>
</dbReference>
<sequence>MDQQTSGPGRCHASRRTVLGLAGAATAGAVAGCATDSSGSAAEPDAETQAQRQEWSVSTSEIPIEGGAVFDGPDVVVTQPEEGTFVGFSAECTHQGCTVTDVSDGTINCACHGSAFDLANGSVVAGPAEDPLRPVELRIEQDTISVD</sequence>
<keyword evidence="6" id="KW-0411">Iron-sulfur</keyword>
<evidence type="ECO:0000259" key="11">
    <source>
        <dbReference type="PROSITE" id="PS51296"/>
    </source>
</evidence>
<keyword evidence="4" id="KW-0479">Metal-binding</keyword>
<keyword evidence="13" id="KW-1185">Reference proteome</keyword>
<keyword evidence="3" id="KW-0001">2Fe-2S</keyword>
<dbReference type="InterPro" id="IPR014349">
    <property type="entry name" value="Rieske_Fe-S_prot"/>
</dbReference>
<evidence type="ECO:0000256" key="7">
    <source>
        <dbReference type="ARBA" id="ARBA00023157"/>
    </source>
</evidence>
<evidence type="ECO:0000256" key="5">
    <source>
        <dbReference type="ARBA" id="ARBA00023004"/>
    </source>
</evidence>
<gene>
    <name evidence="12" type="ORF">RIF23_17910</name>
</gene>
<dbReference type="Gene3D" id="2.102.10.10">
    <property type="entry name" value="Rieske [2Fe-2S] iron-sulphur domain"/>
    <property type="match status" value="1"/>
</dbReference>
<dbReference type="EMBL" id="JAVLVT010000010">
    <property type="protein sequence ID" value="MDS1272168.1"/>
    <property type="molecule type" value="Genomic_DNA"/>
</dbReference>
<dbReference type="SUPFAM" id="SSF50022">
    <property type="entry name" value="ISP domain"/>
    <property type="match status" value="1"/>
</dbReference>
<feature type="domain" description="Rieske" evidence="11">
    <location>
        <begin position="55"/>
        <end position="146"/>
    </location>
</feature>
<dbReference type="InterPro" id="IPR006311">
    <property type="entry name" value="TAT_signal"/>
</dbReference>
<evidence type="ECO:0000313" key="13">
    <source>
        <dbReference type="Proteomes" id="UP001250214"/>
    </source>
</evidence>
<dbReference type="PANTHER" id="PTHR10134">
    <property type="entry name" value="CYTOCHROME B-C1 COMPLEX SUBUNIT RIESKE, MITOCHONDRIAL"/>
    <property type="match status" value="1"/>
</dbReference>
<reference evidence="13" key="1">
    <citation type="submission" date="2023-07" db="EMBL/GenBank/DDBJ databases">
        <title>Novel species in the genus Lipingzhangella isolated from Sambhar Salt Lake.</title>
        <authorList>
            <person name="Jiya N."/>
            <person name="Kajale S."/>
            <person name="Sharma A."/>
        </authorList>
    </citation>
    <scope>NUCLEOTIDE SEQUENCE [LARGE SCALE GENOMIC DNA]</scope>
    <source>
        <strain evidence="13">LS1_29</strain>
    </source>
</reference>
<dbReference type="PRINTS" id="PR00162">
    <property type="entry name" value="RIESKE"/>
</dbReference>
<dbReference type="InterPro" id="IPR005805">
    <property type="entry name" value="Rieske_Fe-S_prot_C"/>
</dbReference>
<evidence type="ECO:0000256" key="6">
    <source>
        <dbReference type="ARBA" id="ARBA00023014"/>
    </source>
</evidence>
<dbReference type="PROSITE" id="PS51318">
    <property type="entry name" value="TAT"/>
    <property type="match status" value="1"/>
</dbReference>
<dbReference type="InterPro" id="IPR017941">
    <property type="entry name" value="Rieske_2Fe-2S"/>
</dbReference>
<comment type="caution">
    <text evidence="12">The sequence shown here is derived from an EMBL/GenBank/DDBJ whole genome shotgun (WGS) entry which is preliminary data.</text>
</comment>
<organism evidence="12 13">
    <name type="scientific">Lipingzhangella rawalii</name>
    <dbReference type="NCBI Taxonomy" id="2055835"/>
    <lineage>
        <taxon>Bacteria</taxon>
        <taxon>Bacillati</taxon>
        <taxon>Actinomycetota</taxon>
        <taxon>Actinomycetes</taxon>
        <taxon>Streptosporangiales</taxon>
        <taxon>Nocardiopsidaceae</taxon>
        <taxon>Lipingzhangella</taxon>
    </lineage>
</organism>
<comment type="function">
    <text evidence="1">Iron-sulfur subunit of the cytochrome bc1 complex, an essential component of the respiratory electron transport chain required for ATP synthesis. The bc1 complex catalyzes the oxidation of menaquinol and the reduction of cytochrome c in the respiratory chain. The bc1 complex operates through a Q-cycle mechanism that couples electron transfer to generation of the proton gradient that drives ATP synthesis.</text>
</comment>
<keyword evidence="5" id="KW-0408">Iron</keyword>
<evidence type="ECO:0000256" key="10">
    <source>
        <dbReference type="SAM" id="MobiDB-lite"/>
    </source>
</evidence>